<keyword evidence="2" id="KW-1133">Transmembrane helix</keyword>
<feature type="transmembrane region" description="Helical" evidence="2">
    <location>
        <begin position="92"/>
        <end position="109"/>
    </location>
</feature>
<evidence type="ECO:0008006" key="5">
    <source>
        <dbReference type="Google" id="ProtNLM"/>
    </source>
</evidence>
<evidence type="ECO:0000256" key="1">
    <source>
        <dbReference type="SAM" id="MobiDB-lite"/>
    </source>
</evidence>
<sequence>MRIGVPRGLIVTMAAIFAAYHIVLGLYTIEIPANPLPVLAAMALYATAVTISMLPGQPERMSTWLAVTNVLVCIAMPMLIAPQLDATREGGLGYSTWYVAAVGTLMTITSTRRRHLYAWLGIAALVIQTVLWDPALLLGIGVIGSASWVAVSHILSRALAKASRDAARFARAEREATDWQAAQEAHLYERQFRLGQTGTTAVPMLRIIEESNGELTEEQRAECLHLEGAIRDEIRGRRLLDDVVRSEVMAARRRGVLVSLFDEGGLDELDEASLQRVLTTLAEAIRSTSATRVIARTAPPDSEVAVTVVGLTPSGDGRARDLGQSDDDEDDSVDLWLEIPRTAARA</sequence>
<evidence type="ECO:0000256" key="2">
    <source>
        <dbReference type="SAM" id="Phobius"/>
    </source>
</evidence>
<reference evidence="3" key="1">
    <citation type="submission" date="2022-07" db="EMBL/GenBank/DDBJ databases">
        <title>Taxonomic analysis of Microcella humidisoli nov. sp., isolated from riverside soil.</title>
        <authorList>
            <person name="Molina K.M."/>
            <person name="Kim S.B."/>
        </authorList>
    </citation>
    <scope>NUCLEOTIDE SEQUENCE</scope>
    <source>
        <strain evidence="3">MMS21-STM10</strain>
    </source>
</reference>
<evidence type="ECO:0000313" key="4">
    <source>
        <dbReference type="Proteomes" id="UP001060039"/>
    </source>
</evidence>
<feature type="region of interest" description="Disordered" evidence="1">
    <location>
        <begin position="315"/>
        <end position="334"/>
    </location>
</feature>
<keyword evidence="2" id="KW-0472">Membrane</keyword>
<accession>A0ABY5FXR2</accession>
<feature type="transmembrane region" description="Helical" evidence="2">
    <location>
        <begin position="9"/>
        <end position="29"/>
    </location>
</feature>
<gene>
    <name evidence="3" type="ORF">NNL39_02730</name>
</gene>
<dbReference type="RefSeq" id="WP_255160176.1">
    <property type="nucleotide sequence ID" value="NZ_CP101497.1"/>
</dbReference>
<feature type="transmembrane region" description="Helical" evidence="2">
    <location>
        <begin position="61"/>
        <end position="80"/>
    </location>
</feature>
<protein>
    <recommendedName>
        <fullName evidence="5">Histidine kinase</fullName>
    </recommendedName>
</protein>
<name>A0ABY5FXR2_9MICO</name>
<feature type="transmembrane region" description="Helical" evidence="2">
    <location>
        <begin position="138"/>
        <end position="160"/>
    </location>
</feature>
<dbReference type="Proteomes" id="UP001060039">
    <property type="component" value="Chromosome"/>
</dbReference>
<keyword evidence="2" id="KW-0812">Transmembrane</keyword>
<feature type="transmembrane region" description="Helical" evidence="2">
    <location>
        <begin position="35"/>
        <end position="54"/>
    </location>
</feature>
<evidence type="ECO:0000313" key="3">
    <source>
        <dbReference type="EMBL" id="UTT63043.1"/>
    </source>
</evidence>
<proteinExistence type="predicted"/>
<dbReference type="EMBL" id="CP101497">
    <property type="protein sequence ID" value="UTT63043.1"/>
    <property type="molecule type" value="Genomic_DNA"/>
</dbReference>
<organism evidence="3 4">
    <name type="scientific">Microcella humidisoli</name>
    <dbReference type="NCBI Taxonomy" id="2963406"/>
    <lineage>
        <taxon>Bacteria</taxon>
        <taxon>Bacillati</taxon>
        <taxon>Actinomycetota</taxon>
        <taxon>Actinomycetes</taxon>
        <taxon>Micrococcales</taxon>
        <taxon>Microbacteriaceae</taxon>
        <taxon>Microcella</taxon>
    </lineage>
</organism>
<keyword evidence="4" id="KW-1185">Reference proteome</keyword>
<feature type="transmembrane region" description="Helical" evidence="2">
    <location>
        <begin position="116"/>
        <end position="132"/>
    </location>
</feature>
<feature type="compositionally biased region" description="Acidic residues" evidence="1">
    <location>
        <begin position="324"/>
        <end position="333"/>
    </location>
</feature>